<evidence type="ECO:0000256" key="1">
    <source>
        <dbReference type="SAM" id="Phobius"/>
    </source>
</evidence>
<sequence length="361" mass="41311">MAINNVVSVQRNFLTRNRKIAWTILLAIISFALFLGVFFAGIKAGLPLESERKLASKVAKEFIASCPVTDPGDESARNACGEKLGQSKLLTKVMAPTFVWGRQVNVNDYDVVKNRTMTKFNPFVWRKLYASTFMFTGTFTVEQVHDWQGRLLTVAHIPYKFRNKMDIGSYPYPFWHSKIKWDTYQQSKELLVVINEGKIYGALRSLEQDLNRDYVSREWDGRWHWINKEGKAEPHVTLYSALFSKNNPYVEQLDTAFRELEVNSREYNCATCHHPSNPAKISPLGFMIYPNQTLTMRHKIVSVIRSDRMPPAATIGDAPHNTQYIPPGIADETKRLHLLKLAETFEQTADKALAFEGQSID</sequence>
<evidence type="ECO:0000313" key="3">
    <source>
        <dbReference type="Proteomes" id="UP000667802"/>
    </source>
</evidence>
<keyword evidence="1" id="KW-0472">Membrane</keyword>
<organism evidence="2 3">
    <name type="scientific">Aetokthonos hydrillicola Thurmond2011</name>
    <dbReference type="NCBI Taxonomy" id="2712845"/>
    <lineage>
        <taxon>Bacteria</taxon>
        <taxon>Bacillati</taxon>
        <taxon>Cyanobacteriota</taxon>
        <taxon>Cyanophyceae</taxon>
        <taxon>Nostocales</taxon>
        <taxon>Hapalosiphonaceae</taxon>
        <taxon>Aetokthonos</taxon>
    </lineage>
</organism>
<feature type="transmembrane region" description="Helical" evidence="1">
    <location>
        <begin position="20"/>
        <end position="42"/>
    </location>
</feature>
<dbReference type="EMBL" id="JAALHA020000003">
    <property type="protein sequence ID" value="MDR9894667.1"/>
    <property type="molecule type" value="Genomic_DNA"/>
</dbReference>
<proteinExistence type="predicted"/>
<dbReference type="AlphaFoldDB" id="A0AAP5I413"/>
<accession>A0AAP5I413</accession>
<comment type="caution">
    <text evidence="2">The sequence shown here is derived from an EMBL/GenBank/DDBJ whole genome shotgun (WGS) entry which is preliminary data.</text>
</comment>
<reference evidence="3" key="1">
    <citation type="journal article" date="2021" name="Science">
        <title>Hunting the eagle killer: A cyanobacterial neurotoxin causes vacuolar myelinopathy.</title>
        <authorList>
            <person name="Breinlinger S."/>
            <person name="Phillips T.J."/>
            <person name="Haram B.N."/>
            <person name="Mares J."/>
            <person name="Martinez Yerena J.A."/>
            <person name="Hrouzek P."/>
            <person name="Sobotka R."/>
            <person name="Henderson W.M."/>
            <person name="Schmieder P."/>
            <person name="Williams S.M."/>
            <person name="Lauderdale J.D."/>
            <person name="Wilde H.D."/>
            <person name="Gerrin W."/>
            <person name="Kust A."/>
            <person name="Washington J.W."/>
            <person name="Wagner C."/>
            <person name="Geier B."/>
            <person name="Liebeke M."/>
            <person name="Enke H."/>
            <person name="Niedermeyer T.H.J."/>
            <person name="Wilde S.B."/>
        </authorList>
    </citation>
    <scope>NUCLEOTIDE SEQUENCE [LARGE SCALE GENOMIC DNA]</scope>
    <source>
        <strain evidence="3">Thurmond2011</strain>
    </source>
</reference>
<dbReference type="RefSeq" id="WP_208348231.1">
    <property type="nucleotide sequence ID" value="NZ_JAALHA020000003.1"/>
</dbReference>
<protein>
    <submittedName>
        <fullName evidence="2">Uncharacterized protein</fullName>
    </submittedName>
</protein>
<evidence type="ECO:0000313" key="2">
    <source>
        <dbReference type="EMBL" id="MDR9894667.1"/>
    </source>
</evidence>
<gene>
    <name evidence="2" type="ORF">G7B40_008800</name>
</gene>
<dbReference type="Proteomes" id="UP000667802">
    <property type="component" value="Unassembled WGS sequence"/>
</dbReference>
<name>A0AAP5I413_9CYAN</name>
<keyword evidence="3" id="KW-1185">Reference proteome</keyword>
<keyword evidence="1" id="KW-1133">Transmembrane helix</keyword>
<keyword evidence="1" id="KW-0812">Transmembrane</keyword>